<dbReference type="InterPro" id="IPR037069">
    <property type="entry name" value="AcylCoA_DH/ox_N_sf"/>
</dbReference>
<name>A0AAJ7TQX8_PETMA</name>
<evidence type="ECO:0000313" key="26">
    <source>
        <dbReference type="Proteomes" id="UP001318040"/>
    </source>
</evidence>
<dbReference type="Gene3D" id="1.10.540.10">
    <property type="entry name" value="Acyl-CoA dehydrogenase/oxidase, N-terminal domain"/>
    <property type="match status" value="1"/>
</dbReference>
<organism evidence="26 27">
    <name type="scientific">Petromyzon marinus</name>
    <name type="common">Sea lamprey</name>
    <dbReference type="NCBI Taxonomy" id="7757"/>
    <lineage>
        <taxon>Eukaryota</taxon>
        <taxon>Metazoa</taxon>
        <taxon>Chordata</taxon>
        <taxon>Craniata</taxon>
        <taxon>Vertebrata</taxon>
        <taxon>Cyclostomata</taxon>
        <taxon>Hyperoartia</taxon>
        <taxon>Petromyzontiformes</taxon>
        <taxon>Petromyzontidae</taxon>
        <taxon>Petromyzon</taxon>
    </lineage>
</organism>
<reference evidence="27" key="1">
    <citation type="submission" date="2025-08" db="UniProtKB">
        <authorList>
            <consortium name="RefSeq"/>
        </authorList>
    </citation>
    <scope>IDENTIFICATION</scope>
    <source>
        <tissue evidence="27">Sperm</tissue>
    </source>
</reference>
<proteinExistence type="inferred from homology"/>
<evidence type="ECO:0000256" key="21">
    <source>
        <dbReference type="ARBA" id="ARBA00049140"/>
    </source>
</evidence>
<dbReference type="SUPFAM" id="SSF47203">
    <property type="entry name" value="Acyl-CoA dehydrogenase C-terminal domain-like"/>
    <property type="match status" value="1"/>
</dbReference>
<dbReference type="Pfam" id="PF02771">
    <property type="entry name" value="Acyl-CoA_dh_N"/>
    <property type="match status" value="1"/>
</dbReference>
<dbReference type="Pfam" id="PF00441">
    <property type="entry name" value="Acyl-CoA_dh_1"/>
    <property type="match status" value="1"/>
</dbReference>
<dbReference type="GO" id="GO:0033539">
    <property type="term" value="P:fatty acid beta-oxidation using acyl-CoA dehydrogenase"/>
    <property type="evidence" value="ECO:0007669"/>
    <property type="project" value="TreeGrafter"/>
</dbReference>
<keyword evidence="11" id="KW-0443">Lipid metabolism</keyword>
<dbReference type="InterPro" id="IPR009075">
    <property type="entry name" value="AcylCo_DH/oxidase_C"/>
</dbReference>
<dbReference type="InterPro" id="IPR009100">
    <property type="entry name" value="AcylCoA_DH/oxidase_NM_dom_sf"/>
</dbReference>
<dbReference type="FunFam" id="1.20.140.10:FF:000018">
    <property type="entry name" value="Acyl-CoA dehydrogenase family member 10"/>
    <property type="match status" value="1"/>
</dbReference>
<comment type="catalytic activity">
    <reaction evidence="17">
        <text>docosanoyl-CoA + oxidized [electron-transfer flavoprotein] + H(+) = (2E)-docosenoyl-CoA + reduced [electron-transfer flavoprotein]</text>
        <dbReference type="Rhea" id="RHEA:47228"/>
        <dbReference type="Rhea" id="RHEA-COMP:10685"/>
        <dbReference type="Rhea" id="RHEA-COMP:10686"/>
        <dbReference type="ChEBI" id="CHEBI:15378"/>
        <dbReference type="ChEBI" id="CHEBI:57692"/>
        <dbReference type="ChEBI" id="CHEBI:58307"/>
        <dbReference type="ChEBI" id="CHEBI:65059"/>
        <dbReference type="ChEBI" id="CHEBI:74692"/>
    </reaction>
    <physiologicalReaction direction="left-to-right" evidence="17">
        <dbReference type="Rhea" id="RHEA:47229"/>
    </physiologicalReaction>
</comment>
<dbReference type="GO" id="GO:0005777">
    <property type="term" value="C:peroxisome"/>
    <property type="evidence" value="ECO:0007669"/>
    <property type="project" value="UniProtKB-SubCell"/>
</dbReference>
<evidence type="ECO:0000259" key="22">
    <source>
        <dbReference type="Pfam" id="PF00441"/>
    </source>
</evidence>
<comment type="catalytic activity">
    <reaction evidence="19">
        <text>tricosanoyl-CoA + oxidized [electron-transfer flavoprotein] + H(+) = (2E)-tricosenoyl-CoA + reduced [electron-transfer flavoprotein]</text>
        <dbReference type="Rhea" id="RHEA:48220"/>
        <dbReference type="Rhea" id="RHEA-COMP:10685"/>
        <dbReference type="Rhea" id="RHEA-COMP:10686"/>
        <dbReference type="ChEBI" id="CHEBI:15378"/>
        <dbReference type="ChEBI" id="CHEBI:57692"/>
        <dbReference type="ChEBI" id="CHEBI:58307"/>
        <dbReference type="ChEBI" id="CHEBI:90118"/>
        <dbReference type="ChEBI" id="CHEBI:90119"/>
    </reaction>
    <physiologicalReaction direction="left-to-right" evidence="19">
        <dbReference type="Rhea" id="RHEA:48221"/>
    </physiologicalReaction>
</comment>
<dbReference type="PANTHER" id="PTHR48083:SF13">
    <property type="entry name" value="ACYL-COA DEHYDROGENASE FAMILY MEMBER 11"/>
    <property type="match status" value="1"/>
</dbReference>
<comment type="cofactor">
    <cofactor evidence="1">
        <name>FAD</name>
        <dbReference type="ChEBI" id="CHEBI:57692"/>
    </cofactor>
</comment>
<evidence type="ECO:0000256" key="15">
    <source>
        <dbReference type="ARBA" id="ARBA00046026"/>
    </source>
</evidence>
<evidence type="ECO:0000313" key="27">
    <source>
        <dbReference type="RefSeq" id="XP_032822508.1"/>
    </source>
</evidence>
<evidence type="ECO:0000256" key="19">
    <source>
        <dbReference type="ARBA" id="ARBA00048395"/>
    </source>
</evidence>
<evidence type="ECO:0000256" key="20">
    <source>
        <dbReference type="ARBA" id="ARBA00048399"/>
    </source>
</evidence>
<dbReference type="InterPro" id="IPR036250">
    <property type="entry name" value="AcylCo_DH-like_C"/>
</dbReference>
<evidence type="ECO:0000256" key="6">
    <source>
        <dbReference type="ARBA" id="ARBA00011738"/>
    </source>
</evidence>
<evidence type="ECO:0000256" key="10">
    <source>
        <dbReference type="ARBA" id="ARBA00023002"/>
    </source>
</evidence>
<evidence type="ECO:0000256" key="2">
    <source>
        <dbReference type="ARBA" id="ARBA00004275"/>
    </source>
</evidence>
<dbReference type="KEGG" id="pmrn:116949371"/>
<comment type="catalytic activity">
    <reaction evidence="21">
        <text>eicosanoyl-CoA + oxidized [electron-transfer flavoprotein] + H(+) = (2E)-eicosenoyl-CoA + reduced [electron-transfer flavoprotein]</text>
        <dbReference type="Rhea" id="RHEA:47236"/>
        <dbReference type="Rhea" id="RHEA-COMP:10685"/>
        <dbReference type="Rhea" id="RHEA-COMP:10686"/>
        <dbReference type="ChEBI" id="CHEBI:15378"/>
        <dbReference type="ChEBI" id="CHEBI:57380"/>
        <dbReference type="ChEBI" id="CHEBI:57692"/>
        <dbReference type="ChEBI" id="CHEBI:58307"/>
        <dbReference type="ChEBI" id="CHEBI:74691"/>
    </reaction>
    <physiologicalReaction direction="left-to-right" evidence="21">
        <dbReference type="Rhea" id="RHEA:47237"/>
    </physiologicalReaction>
</comment>
<evidence type="ECO:0000259" key="25">
    <source>
        <dbReference type="Pfam" id="PF02771"/>
    </source>
</evidence>
<dbReference type="Pfam" id="PF01636">
    <property type="entry name" value="APH"/>
    <property type="match status" value="1"/>
</dbReference>
<dbReference type="InterPro" id="IPR013786">
    <property type="entry name" value="AcylCoA_DH/ox_N"/>
</dbReference>
<dbReference type="InterPro" id="IPR006091">
    <property type="entry name" value="Acyl-CoA_Oxase/DH_mid-dom"/>
</dbReference>
<comment type="catalytic activity">
    <reaction evidence="16">
        <text>a 2,3-saturated acyl-CoA + oxidized [electron-transfer flavoprotein] + H(+) = a (2E)-enoyl-CoA + reduced [electron-transfer flavoprotein]</text>
        <dbReference type="Rhea" id="RHEA:44704"/>
        <dbReference type="Rhea" id="RHEA-COMP:10685"/>
        <dbReference type="Rhea" id="RHEA-COMP:10686"/>
        <dbReference type="ChEBI" id="CHEBI:15378"/>
        <dbReference type="ChEBI" id="CHEBI:57692"/>
        <dbReference type="ChEBI" id="CHEBI:58307"/>
        <dbReference type="ChEBI" id="CHEBI:58856"/>
        <dbReference type="ChEBI" id="CHEBI:65111"/>
    </reaction>
    <physiologicalReaction direction="left-to-right" evidence="16">
        <dbReference type="Rhea" id="RHEA:44705"/>
    </physiologicalReaction>
</comment>
<feature type="domain" description="Aminoglycoside phosphotransferase" evidence="23">
    <location>
        <begin position="36"/>
        <end position="248"/>
    </location>
</feature>
<feature type="domain" description="Acyl-CoA dehydrogenase/oxidase C-terminal" evidence="22">
    <location>
        <begin position="613"/>
        <end position="762"/>
    </location>
</feature>
<dbReference type="CDD" id="cd01155">
    <property type="entry name" value="ACAD_FadE2"/>
    <property type="match status" value="1"/>
</dbReference>
<dbReference type="SUPFAM" id="SSF56645">
    <property type="entry name" value="Acyl-CoA dehydrogenase NM domain-like"/>
    <property type="match status" value="1"/>
</dbReference>
<evidence type="ECO:0000256" key="8">
    <source>
        <dbReference type="ARBA" id="ARBA00022827"/>
    </source>
</evidence>
<gene>
    <name evidence="27" type="primary">ACAD11</name>
</gene>
<keyword evidence="26" id="KW-1185">Reference proteome</keyword>
<evidence type="ECO:0000256" key="4">
    <source>
        <dbReference type="ARBA" id="ARBA00005005"/>
    </source>
</evidence>
<evidence type="ECO:0000256" key="3">
    <source>
        <dbReference type="ARBA" id="ARBA00004325"/>
    </source>
</evidence>
<comment type="subunit">
    <text evidence="6">Homodimer.</text>
</comment>
<comment type="pathway">
    <text evidence="4">Lipid metabolism; fatty acid beta-oxidation.</text>
</comment>
<evidence type="ECO:0000256" key="12">
    <source>
        <dbReference type="ARBA" id="ARBA00023136"/>
    </source>
</evidence>
<keyword evidence="8" id="KW-0274">FAD</keyword>
<evidence type="ECO:0000256" key="11">
    <source>
        <dbReference type="ARBA" id="ARBA00023098"/>
    </source>
</evidence>
<evidence type="ECO:0000256" key="7">
    <source>
        <dbReference type="ARBA" id="ARBA00022630"/>
    </source>
</evidence>
<dbReference type="InterPro" id="IPR011009">
    <property type="entry name" value="Kinase-like_dom_sf"/>
</dbReference>
<dbReference type="GO" id="GO:0003995">
    <property type="term" value="F:acyl-CoA dehydrogenase activity"/>
    <property type="evidence" value="ECO:0007669"/>
    <property type="project" value="TreeGrafter"/>
</dbReference>
<comment type="similarity">
    <text evidence="5">Belongs to the acyl-CoA dehydrogenase family.</text>
</comment>
<evidence type="ECO:0000259" key="24">
    <source>
        <dbReference type="Pfam" id="PF02770"/>
    </source>
</evidence>
<evidence type="ECO:0000256" key="18">
    <source>
        <dbReference type="ARBA" id="ARBA00048086"/>
    </source>
</evidence>
<feature type="domain" description="Acyl-CoA dehydrogenase/oxidase N-terminal" evidence="25">
    <location>
        <begin position="375"/>
        <end position="494"/>
    </location>
</feature>
<comment type="function">
    <text evidence="15">Acyl-CoA dehydrogenase, that exhibits maximal activity towards saturated C22-CoA. Probably participates in beta-oxydation and energy production but could also play a role in the metabolism of specific fatty acids to control fatty acids composition of cellular lipids in brain.</text>
</comment>
<evidence type="ECO:0000256" key="16">
    <source>
        <dbReference type="ARBA" id="ARBA00047443"/>
    </source>
</evidence>
<keyword evidence="13" id="KW-0576">Peroxisome</keyword>
<dbReference type="GO" id="GO:0050660">
    <property type="term" value="F:flavin adenine dinucleotide binding"/>
    <property type="evidence" value="ECO:0007669"/>
    <property type="project" value="InterPro"/>
</dbReference>
<keyword evidence="12" id="KW-0472">Membrane</keyword>
<keyword evidence="9" id="KW-0276">Fatty acid metabolism</keyword>
<dbReference type="Gene3D" id="3.30.200.20">
    <property type="entry name" value="Phosphorylase Kinase, domain 1"/>
    <property type="match status" value="1"/>
</dbReference>
<comment type="catalytic activity">
    <reaction evidence="18">
        <text>tetracosanoyl-CoA + oxidized [electron-transfer flavoprotein] + H(+) = (2E)-tetracosenoyl-CoA + reduced [electron-transfer flavoprotein]</text>
        <dbReference type="Rhea" id="RHEA:47232"/>
        <dbReference type="Rhea" id="RHEA-COMP:10685"/>
        <dbReference type="Rhea" id="RHEA-COMP:10686"/>
        <dbReference type="ChEBI" id="CHEBI:15378"/>
        <dbReference type="ChEBI" id="CHEBI:57692"/>
        <dbReference type="ChEBI" id="CHEBI:58307"/>
        <dbReference type="ChEBI" id="CHEBI:65052"/>
        <dbReference type="ChEBI" id="CHEBI:74693"/>
    </reaction>
    <physiologicalReaction direction="left-to-right" evidence="18">
        <dbReference type="Rhea" id="RHEA:47233"/>
    </physiologicalReaction>
</comment>
<protein>
    <recommendedName>
        <fullName evidence="14">Acyl-CoA dehydrogenase family member 11</fullName>
    </recommendedName>
</protein>
<evidence type="ECO:0000256" key="5">
    <source>
        <dbReference type="ARBA" id="ARBA00009347"/>
    </source>
</evidence>
<dbReference type="InterPro" id="IPR046373">
    <property type="entry name" value="Acyl-CoA_Oxase/DH_mid-dom_sf"/>
</dbReference>
<dbReference type="CDD" id="cd05154">
    <property type="entry name" value="ACAD10_11_N-like"/>
    <property type="match status" value="1"/>
</dbReference>
<dbReference type="Proteomes" id="UP001318040">
    <property type="component" value="Chromosome 2"/>
</dbReference>
<comment type="subcellular location">
    <subcellularLocation>
        <location evidence="3">Mitochondrion membrane</location>
    </subcellularLocation>
    <subcellularLocation>
        <location evidence="2">Peroxisome</location>
    </subcellularLocation>
</comment>
<comment type="catalytic activity">
    <reaction evidence="20">
        <text>hexacosanoyl-CoA + oxidized [electron-transfer flavoprotein] + H(+) = (2E)-hexacosenoyl-CoA + reduced [electron-transfer flavoprotein]</text>
        <dbReference type="Rhea" id="RHEA:48216"/>
        <dbReference type="Rhea" id="RHEA-COMP:10685"/>
        <dbReference type="Rhea" id="RHEA-COMP:10686"/>
        <dbReference type="ChEBI" id="CHEBI:15378"/>
        <dbReference type="ChEBI" id="CHEBI:57692"/>
        <dbReference type="ChEBI" id="CHEBI:58307"/>
        <dbReference type="ChEBI" id="CHEBI:64868"/>
        <dbReference type="ChEBI" id="CHEBI:74281"/>
    </reaction>
    <physiologicalReaction direction="left-to-right" evidence="20">
        <dbReference type="Rhea" id="RHEA:48217"/>
    </physiologicalReaction>
</comment>
<dbReference type="CTD" id="84129"/>
<evidence type="ECO:0000256" key="13">
    <source>
        <dbReference type="ARBA" id="ARBA00023140"/>
    </source>
</evidence>
<dbReference type="AlphaFoldDB" id="A0AAJ7TQX8"/>
<keyword evidence="7" id="KW-0285">Flavoprotein</keyword>
<dbReference type="InterPro" id="IPR041726">
    <property type="entry name" value="ACAD10_11_N"/>
</dbReference>
<evidence type="ECO:0000256" key="1">
    <source>
        <dbReference type="ARBA" id="ARBA00001974"/>
    </source>
</evidence>
<keyword evidence="10" id="KW-0560">Oxidoreductase</keyword>
<evidence type="ECO:0000256" key="14">
    <source>
        <dbReference type="ARBA" id="ARBA00040622"/>
    </source>
</evidence>
<dbReference type="Gene3D" id="2.40.110.10">
    <property type="entry name" value="Butyryl-CoA Dehydrogenase, subunit A, domain 2"/>
    <property type="match status" value="1"/>
</dbReference>
<dbReference type="Gene3D" id="3.90.1200.10">
    <property type="match status" value="1"/>
</dbReference>
<evidence type="ECO:0000259" key="23">
    <source>
        <dbReference type="Pfam" id="PF01636"/>
    </source>
</evidence>
<dbReference type="InterPro" id="IPR002575">
    <property type="entry name" value="Aminoglycoside_PTrfase"/>
</dbReference>
<evidence type="ECO:0000256" key="9">
    <source>
        <dbReference type="ARBA" id="ARBA00022832"/>
    </source>
</evidence>
<accession>A0AAJ7TQX8</accession>
<dbReference type="InterPro" id="IPR050741">
    <property type="entry name" value="Acyl-CoA_dehydrogenase"/>
</dbReference>
<dbReference type="GeneID" id="116949371"/>
<evidence type="ECO:0000256" key="17">
    <source>
        <dbReference type="ARBA" id="ARBA00048020"/>
    </source>
</evidence>
<dbReference type="GO" id="GO:0031966">
    <property type="term" value="C:mitochondrial membrane"/>
    <property type="evidence" value="ECO:0007669"/>
    <property type="project" value="UniProtKB-SubCell"/>
</dbReference>
<dbReference type="SUPFAM" id="SSF56112">
    <property type="entry name" value="Protein kinase-like (PK-like)"/>
    <property type="match status" value="1"/>
</dbReference>
<sequence>MADSTEVRIPLDVRALQEFLQRNLPARHGPQGLLSVRQYSAGQSNPTYYLRTAAGQELVLRKSPPGALLPGAHQVDREFRVQQALSSVGFPVPRPLLYCQDKSIIGTPFYVMEHVKGRIFRDPALPGHSPAERAALYVAMIETLARLHSLDWEGLGLGGFGKKGGYCKRQVLTWTKQYNAAAHTDIDSMNKLSDWLQKNLPGDDSEAKLVHGDFRIDNLIYHPTEARVIAVLDWELATIGHPLADLAYNFLPYHQLPTGAMPSGLGSVPIPTVPGVPTEAELLSVYCRCRETPSAPLPNWNFFIALALFKIASIAQGVYARHLLGNASAQNASQFCGAVQPLAETALALATARVPAKVEGKCRSPELFRPSPVGQLMLDKVRAFLREHIYPAEPEVLQYYQQHASSPLRWKRPPIIQQLKDRAKAAGLWNLFLPAVSGLGQLDYAFVAEETGRCVFAPEIFNCQAPDTGNMEVLHLYGTEQQKRDWLEPLLRGEIHSCFCMTEPDVASSDATNIMCSIRRDGNHYVVNGRKWWSSGAGNPNCTLAVVMGRTGDDSLARHKQHSMILVAMDTPGVKIIRPLMVFGYDDAIHGGHFEIHFENVRVPASNILLGDGRGFEIAQGRLGPGRIHHCMRTVGLAERALELLCQRAATRQAFGRKLYEHEVVLHQVAECRLEIEQSRLLTLKAAHAIDAVGAARARKEISMIKVAAPRMACKVLDRAIQVHGGAGVSEDFPLAHMLAMARTLRLADGPDEVHLSAIGKQELGEQLKARL</sequence>
<dbReference type="Gene3D" id="1.20.140.10">
    <property type="entry name" value="Butyryl-CoA Dehydrogenase, subunit A, domain 3"/>
    <property type="match status" value="1"/>
</dbReference>
<dbReference type="RefSeq" id="XP_032822508.1">
    <property type="nucleotide sequence ID" value="XM_032966617.1"/>
</dbReference>
<dbReference type="FunFam" id="2.40.110.10:FF:000002">
    <property type="entry name" value="Acyl-CoA dehydrogenase fadE12"/>
    <property type="match status" value="1"/>
</dbReference>
<dbReference type="Pfam" id="PF02770">
    <property type="entry name" value="Acyl-CoA_dh_M"/>
    <property type="match status" value="1"/>
</dbReference>
<dbReference type="PANTHER" id="PTHR48083">
    <property type="entry name" value="MEDIUM-CHAIN SPECIFIC ACYL-COA DEHYDROGENASE, MITOCHONDRIAL-RELATED"/>
    <property type="match status" value="1"/>
</dbReference>
<feature type="domain" description="Acyl-CoA oxidase/dehydrogenase middle" evidence="24">
    <location>
        <begin position="498"/>
        <end position="601"/>
    </location>
</feature>